<feature type="region of interest" description="Disordered" evidence="1">
    <location>
        <begin position="1"/>
        <end position="23"/>
    </location>
</feature>
<evidence type="ECO:0000313" key="4">
    <source>
        <dbReference type="Proteomes" id="UP000233467"/>
    </source>
</evidence>
<dbReference type="AlphaFoldDB" id="A0A2N3ILV7"/>
<feature type="compositionally biased region" description="Basic and acidic residues" evidence="1">
    <location>
        <begin position="540"/>
        <end position="550"/>
    </location>
</feature>
<dbReference type="Pfam" id="PF03432">
    <property type="entry name" value="Relaxase"/>
    <property type="match status" value="1"/>
</dbReference>
<feature type="compositionally biased region" description="Basic and acidic residues" evidence="1">
    <location>
        <begin position="369"/>
        <end position="400"/>
    </location>
</feature>
<feature type="domain" description="MobA/VirD2-like nuclease" evidence="2">
    <location>
        <begin position="80"/>
        <end position="196"/>
    </location>
</feature>
<reference evidence="3 4" key="1">
    <citation type="journal article" date="2017" name="Front. Microbiol.">
        <title>Strong Genomic and Phenotypic Heterogeneity in the Aeromonas sobria Species Complex.</title>
        <authorList>
            <person name="Gauthier J."/>
            <person name="Vincent A.T."/>
            <person name="Charette S.J."/>
            <person name="Derome N."/>
        </authorList>
    </citation>
    <scope>NUCLEOTIDE SEQUENCE [LARGE SCALE GENOMIC DNA]</scope>
    <source>
        <strain evidence="3 4">TM18</strain>
    </source>
</reference>
<evidence type="ECO:0000259" key="2">
    <source>
        <dbReference type="Pfam" id="PF03432"/>
    </source>
</evidence>
<keyword evidence="4" id="KW-1185">Reference proteome</keyword>
<proteinExistence type="predicted"/>
<name>A0A2N3ILV7_AERSO</name>
<gene>
    <name evidence="3" type="ORF">CJP16_22160</name>
</gene>
<comment type="caution">
    <text evidence="3">The sequence shown here is derived from an EMBL/GenBank/DDBJ whole genome shotgun (WGS) entry which is preliminary data.</text>
</comment>
<dbReference type="InterPro" id="IPR005094">
    <property type="entry name" value="Endonuclease_MobA/VirD2"/>
</dbReference>
<organism evidence="3 4">
    <name type="scientific">Aeromonas sobria</name>
    <dbReference type="NCBI Taxonomy" id="646"/>
    <lineage>
        <taxon>Bacteria</taxon>
        <taxon>Pseudomonadati</taxon>
        <taxon>Pseudomonadota</taxon>
        <taxon>Gammaproteobacteria</taxon>
        <taxon>Aeromonadales</taxon>
        <taxon>Aeromonadaceae</taxon>
        <taxon>Aeromonas</taxon>
    </lineage>
</organism>
<protein>
    <recommendedName>
        <fullName evidence="2">MobA/VirD2-like nuclease domain-containing protein</fullName>
    </recommendedName>
</protein>
<sequence>MGGAGETGGQLAPGRPRHQSRAGGGGLCRCGYRAGCDGPAPPPGIGDSGVKAKIVRGSGFRGVLDYTLKKSGGELLGGSTTGSMTGATPRQLAAEFGAVRKLRPDIEKPVWHCSLALPAGEVIEPDRWLAIASDFMTEMGFSDRTPYVVVRHHDTDHDHIHIVASRIDVAGQVWLGQWEARAAIEATQRLEGLYGLTPTDGLGTERAEVKGLTRGEIEMAISTGLEPPRQRLQRVVAAAAEGRPTVPQFVERLQLAGVGVRANIASTGRLSGFSFEIDGIAFTGRNLGASFSWSGLQKRGVTYEQNRDGESLGQLAAAASVDLGGTALGADRSAATPGAGGIAPDVGGRGSSSSGTAAGLVSPAGSGTSHEHSPEGFDQRPGEPGDRGAPRAGRGDREGVESGQNGSGWHHGAAGATESGSRRADATARGIEGSTAPRSAPDPLVASPARCRADRDDHDGWNARLAAARERRAQAVDDVRQNLGAGHATGARADERHFAAVVVQMLESWIPFGHRAMRAALGWLTGQPPTPDPAPQPESVRMDRPRGPRM</sequence>
<accession>A0A2N3ILV7</accession>
<feature type="region of interest" description="Disordered" evidence="1">
    <location>
        <begin position="524"/>
        <end position="550"/>
    </location>
</feature>
<evidence type="ECO:0000256" key="1">
    <source>
        <dbReference type="SAM" id="MobiDB-lite"/>
    </source>
</evidence>
<feature type="region of interest" description="Disordered" evidence="1">
    <location>
        <begin position="339"/>
        <end position="457"/>
    </location>
</feature>
<dbReference type="Proteomes" id="UP000233467">
    <property type="component" value="Unassembled WGS sequence"/>
</dbReference>
<dbReference type="EMBL" id="NQMM01000091">
    <property type="protein sequence ID" value="PKQ71343.1"/>
    <property type="molecule type" value="Genomic_DNA"/>
</dbReference>
<evidence type="ECO:0000313" key="3">
    <source>
        <dbReference type="EMBL" id="PKQ71343.1"/>
    </source>
</evidence>